<dbReference type="GO" id="GO:0005737">
    <property type="term" value="C:cytoplasm"/>
    <property type="evidence" value="ECO:0000318"/>
    <property type="project" value="GO_Central"/>
</dbReference>
<dbReference type="InterPro" id="IPR003959">
    <property type="entry name" value="ATPase_AAA_core"/>
</dbReference>
<dbReference type="Pfam" id="PF00004">
    <property type="entry name" value="AAA"/>
    <property type="match status" value="1"/>
</dbReference>
<dbReference type="RefSeq" id="XP_002295241.1">
    <property type="nucleotide sequence ID" value="XM_002295205.1"/>
</dbReference>
<dbReference type="Pfam" id="PF17862">
    <property type="entry name" value="AAA_lid_3"/>
    <property type="match status" value="1"/>
</dbReference>
<dbReference type="SUPFAM" id="SSF52540">
    <property type="entry name" value="P-loop containing nucleoside triphosphate hydrolases"/>
    <property type="match status" value="1"/>
</dbReference>
<dbReference type="Gene3D" id="1.10.8.60">
    <property type="match status" value="1"/>
</dbReference>
<keyword evidence="6" id="KW-0206">Cytoskeleton</keyword>
<dbReference type="GeneID" id="7442662"/>
<evidence type="ECO:0000256" key="4">
    <source>
        <dbReference type="ARBA" id="ARBA00022741"/>
    </source>
</evidence>
<sequence length="312" mass="35095">RSLALSIRRDIIQESPGVGWNDIVDLNDVKRLLKEAIILPKKYPQLFTGLRAPWKSVLLHGTPGTGKTLLAKAVATESNAVFFNVSASSIVSKFRGDSEKLIRMLFDLARHYAPSTIFFDEIDALMSHRGGMNGGSASGNEEHESSRRIKTELLVQMDGLLANNTDVFVLAASNLPWDLDTAFLRRMEKRVMIPMPTKEGRKEMIKSHLSDFSPSLFKKDELLNRCAEQTEGYSGSDIKNLCKEMSMRPLRRMLTQLEQTPTTWSEQNLSLLVKRNPITEQDFVQSLSTINQSTDAELCARHTKWSESHGAQ</sequence>
<dbReference type="PANTHER" id="PTHR23074">
    <property type="entry name" value="AAA DOMAIN-CONTAINING"/>
    <property type="match status" value="1"/>
</dbReference>
<dbReference type="GO" id="GO:0016887">
    <property type="term" value="F:ATP hydrolysis activity"/>
    <property type="evidence" value="ECO:0000318"/>
    <property type="project" value="GO_Central"/>
</dbReference>
<keyword evidence="2" id="KW-0963">Cytoplasm</keyword>
<dbReference type="Proteomes" id="UP000001449">
    <property type="component" value="Chromosome 23"/>
</dbReference>
<reference evidence="10 11" key="2">
    <citation type="journal article" date="2008" name="Nature">
        <title>The Phaeodactylum genome reveals the evolutionary history of diatom genomes.</title>
        <authorList>
            <person name="Bowler C."/>
            <person name="Allen A.E."/>
            <person name="Badger J.H."/>
            <person name="Grimwood J."/>
            <person name="Jabbari K."/>
            <person name="Kuo A."/>
            <person name="Maheswari U."/>
            <person name="Martens C."/>
            <person name="Maumus F."/>
            <person name="Otillar R.P."/>
            <person name="Rayko E."/>
            <person name="Salamov A."/>
            <person name="Vandepoele K."/>
            <person name="Beszteri B."/>
            <person name="Gruber A."/>
            <person name="Heijde M."/>
            <person name="Katinka M."/>
            <person name="Mock T."/>
            <person name="Valentin K."/>
            <person name="Verret F."/>
            <person name="Berges J.A."/>
            <person name="Brownlee C."/>
            <person name="Cadoret J.P."/>
            <person name="Chiovitti A."/>
            <person name="Choi C.J."/>
            <person name="Coesel S."/>
            <person name="De Martino A."/>
            <person name="Detter J.C."/>
            <person name="Durkin C."/>
            <person name="Falciatore A."/>
            <person name="Fournet J."/>
            <person name="Haruta M."/>
            <person name="Huysman M.J."/>
            <person name="Jenkins B.D."/>
            <person name="Jiroutova K."/>
            <person name="Jorgensen R.E."/>
            <person name="Joubert Y."/>
            <person name="Kaplan A."/>
            <person name="Kroger N."/>
            <person name="Kroth P.G."/>
            <person name="La Roche J."/>
            <person name="Lindquist E."/>
            <person name="Lommer M."/>
            <person name="Martin-Jezequel V."/>
            <person name="Lopez P.J."/>
            <person name="Lucas S."/>
            <person name="Mangogna M."/>
            <person name="McGinnis K."/>
            <person name="Medlin L.K."/>
            <person name="Montsant A."/>
            <person name="Oudot-Le Secq M.P."/>
            <person name="Napoli C."/>
            <person name="Obornik M."/>
            <person name="Parker M.S."/>
            <person name="Petit J.L."/>
            <person name="Porcel B.M."/>
            <person name="Poulsen N."/>
            <person name="Robison M."/>
            <person name="Rychlewski L."/>
            <person name="Rynearson T.A."/>
            <person name="Schmutz J."/>
            <person name="Shapiro H."/>
            <person name="Siaut M."/>
            <person name="Stanley M."/>
            <person name="Sussman M.R."/>
            <person name="Taylor A.R."/>
            <person name="Vardi A."/>
            <person name="von Dassow P."/>
            <person name="Vyverman W."/>
            <person name="Willis A."/>
            <person name="Wyrwicz L.S."/>
            <person name="Rokhsar D.S."/>
            <person name="Weissenbach J."/>
            <person name="Armbrust E.V."/>
            <person name="Green B.R."/>
            <person name="Van de Peer Y."/>
            <person name="Grigoriev I.V."/>
        </authorList>
    </citation>
    <scope>NUCLEOTIDE SEQUENCE [LARGE SCALE GENOMIC DNA]</scope>
    <source>
        <strain evidence="10 11">CCMP1335</strain>
    </source>
</reference>
<dbReference type="PROSITE" id="PS00674">
    <property type="entry name" value="AAA"/>
    <property type="match status" value="1"/>
</dbReference>
<dbReference type="GO" id="GO:0005819">
    <property type="term" value="C:spindle"/>
    <property type="evidence" value="ECO:0000318"/>
    <property type="project" value="GO_Central"/>
</dbReference>
<dbReference type="eggNOG" id="KOG0738">
    <property type="taxonomic scope" value="Eukaryota"/>
</dbReference>
<feature type="non-terminal residue" evidence="10">
    <location>
        <position position="1"/>
    </location>
</feature>
<dbReference type="InterPro" id="IPR027417">
    <property type="entry name" value="P-loop_NTPase"/>
</dbReference>
<keyword evidence="7" id="KW-0413">Isomerase</keyword>
<gene>
    <name evidence="10" type="ORF">THAPSDRAFT_38770</name>
</gene>
<comment type="subcellular location">
    <subcellularLocation>
        <location evidence="1">Cytoplasm</location>
        <location evidence="1">Cytoskeleton</location>
        <location evidence="1">Spindle pole</location>
    </subcellularLocation>
</comment>
<keyword evidence="5 8" id="KW-0067">ATP-binding</keyword>
<reference evidence="10 11" key="1">
    <citation type="journal article" date="2004" name="Science">
        <title>The genome of the diatom Thalassiosira pseudonana: ecology, evolution, and metabolism.</title>
        <authorList>
            <person name="Armbrust E.V."/>
            <person name="Berges J.A."/>
            <person name="Bowler C."/>
            <person name="Green B.R."/>
            <person name="Martinez D."/>
            <person name="Putnam N.H."/>
            <person name="Zhou S."/>
            <person name="Allen A.E."/>
            <person name="Apt K.E."/>
            <person name="Bechner M."/>
            <person name="Brzezinski M.A."/>
            <person name="Chaal B.K."/>
            <person name="Chiovitti A."/>
            <person name="Davis A.K."/>
            <person name="Demarest M.S."/>
            <person name="Detter J.C."/>
            <person name="Glavina T."/>
            <person name="Goodstein D."/>
            <person name="Hadi M.Z."/>
            <person name="Hellsten U."/>
            <person name="Hildebrand M."/>
            <person name="Jenkins B.D."/>
            <person name="Jurka J."/>
            <person name="Kapitonov V.V."/>
            <person name="Kroger N."/>
            <person name="Lau W.W."/>
            <person name="Lane T.W."/>
            <person name="Larimer F.W."/>
            <person name="Lippmeier J.C."/>
            <person name="Lucas S."/>
            <person name="Medina M."/>
            <person name="Montsant A."/>
            <person name="Obornik M."/>
            <person name="Parker M.S."/>
            <person name="Palenik B."/>
            <person name="Pazour G.J."/>
            <person name="Richardson P.M."/>
            <person name="Rynearson T.A."/>
            <person name="Saito M.A."/>
            <person name="Schwartz D.C."/>
            <person name="Thamatrakoln K."/>
            <person name="Valentin K."/>
            <person name="Vardi A."/>
            <person name="Wilkerson F.P."/>
            <person name="Rokhsar D.S."/>
        </authorList>
    </citation>
    <scope>NUCLEOTIDE SEQUENCE [LARGE SCALE GENOMIC DNA]</scope>
    <source>
        <strain evidence="10 11">CCMP1335</strain>
    </source>
</reference>
<evidence type="ECO:0000256" key="1">
    <source>
        <dbReference type="ARBA" id="ARBA00004647"/>
    </source>
</evidence>
<dbReference type="FunFam" id="3.40.50.300:FF:000159">
    <property type="entry name" value="Katanin p60 ATPase-containing subunit A1"/>
    <property type="match status" value="1"/>
</dbReference>
<dbReference type="InterPro" id="IPR050304">
    <property type="entry name" value="MT-severing_AAA_ATPase"/>
</dbReference>
<keyword evidence="3" id="KW-0493">Microtubule</keyword>
<dbReference type="SMART" id="SM00382">
    <property type="entry name" value="AAA"/>
    <property type="match status" value="1"/>
</dbReference>
<keyword evidence="11" id="KW-1185">Reference proteome</keyword>
<dbReference type="KEGG" id="tps:THAPSDRAFT_38770"/>
<organism evidence="10 11">
    <name type="scientific">Thalassiosira pseudonana</name>
    <name type="common">Marine diatom</name>
    <name type="synonym">Cyclotella nana</name>
    <dbReference type="NCBI Taxonomy" id="35128"/>
    <lineage>
        <taxon>Eukaryota</taxon>
        <taxon>Sar</taxon>
        <taxon>Stramenopiles</taxon>
        <taxon>Ochrophyta</taxon>
        <taxon>Bacillariophyta</taxon>
        <taxon>Coscinodiscophyceae</taxon>
        <taxon>Thalassiosirophycidae</taxon>
        <taxon>Thalassiosirales</taxon>
        <taxon>Thalassiosiraceae</taxon>
        <taxon>Thalassiosira</taxon>
    </lineage>
</organism>
<evidence type="ECO:0000256" key="7">
    <source>
        <dbReference type="ARBA" id="ARBA00023235"/>
    </source>
</evidence>
<dbReference type="HOGENOM" id="CLU_000688_21_14_1"/>
<dbReference type="GO" id="GO:0016853">
    <property type="term" value="F:isomerase activity"/>
    <property type="evidence" value="ECO:0007669"/>
    <property type="project" value="UniProtKB-KW"/>
</dbReference>
<dbReference type="Gene3D" id="3.40.50.300">
    <property type="entry name" value="P-loop containing nucleotide triphosphate hydrolases"/>
    <property type="match status" value="1"/>
</dbReference>
<dbReference type="InterPro" id="IPR041569">
    <property type="entry name" value="AAA_lid_3"/>
</dbReference>
<evidence type="ECO:0000259" key="9">
    <source>
        <dbReference type="SMART" id="SM00382"/>
    </source>
</evidence>
<evidence type="ECO:0000256" key="2">
    <source>
        <dbReference type="ARBA" id="ARBA00022490"/>
    </source>
</evidence>
<evidence type="ECO:0000313" key="10">
    <source>
        <dbReference type="EMBL" id="EED87545.1"/>
    </source>
</evidence>
<dbReference type="PANTHER" id="PTHR23074:SF78">
    <property type="entry name" value="KATANIN P60 ATPASE-CONTAINING SUBUNIT A-LIKE 2"/>
    <property type="match status" value="1"/>
</dbReference>
<evidence type="ECO:0000256" key="8">
    <source>
        <dbReference type="RuleBase" id="RU003651"/>
    </source>
</evidence>
<feature type="domain" description="AAA+ ATPase" evidence="9">
    <location>
        <begin position="53"/>
        <end position="199"/>
    </location>
</feature>
<keyword evidence="4 8" id="KW-0547">Nucleotide-binding</keyword>
<dbReference type="EMBL" id="CM000654">
    <property type="protein sequence ID" value="EED87545.1"/>
    <property type="molecule type" value="Genomic_DNA"/>
</dbReference>
<comment type="similarity">
    <text evidence="8">Belongs to the AAA ATPase family.</text>
</comment>
<dbReference type="GO" id="GO:0000212">
    <property type="term" value="P:meiotic spindle organization"/>
    <property type="evidence" value="ECO:0000318"/>
    <property type="project" value="GO_Central"/>
</dbReference>
<dbReference type="CDD" id="cd19509">
    <property type="entry name" value="RecA-like_VPS4-like"/>
    <property type="match status" value="1"/>
</dbReference>
<dbReference type="PaxDb" id="35128-Thaps38770"/>
<dbReference type="InterPro" id="IPR003593">
    <property type="entry name" value="AAA+_ATPase"/>
</dbReference>
<dbReference type="AlphaFoldDB" id="B8CGC6"/>
<dbReference type="STRING" id="35128.B8CGC6"/>
<proteinExistence type="inferred from homology"/>
<accession>B8CGC6</accession>
<dbReference type="GO" id="GO:0000922">
    <property type="term" value="C:spindle pole"/>
    <property type="evidence" value="ECO:0007669"/>
    <property type="project" value="UniProtKB-SubCell"/>
</dbReference>
<dbReference type="InParanoid" id="B8CGC6"/>
<dbReference type="InterPro" id="IPR003960">
    <property type="entry name" value="ATPase_AAA_CS"/>
</dbReference>
<protein>
    <recommendedName>
        <fullName evidence="9">AAA+ ATPase domain-containing protein</fullName>
    </recommendedName>
</protein>
<evidence type="ECO:0000256" key="6">
    <source>
        <dbReference type="ARBA" id="ARBA00023212"/>
    </source>
</evidence>
<evidence type="ECO:0000256" key="5">
    <source>
        <dbReference type="ARBA" id="ARBA00022840"/>
    </source>
</evidence>
<evidence type="ECO:0000313" key="11">
    <source>
        <dbReference type="Proteomes" id="UP000001449"/>
    </source>
</evidence>
<evidence type="ECO:0000256" key="3">
    <source>
        <dbReference type="ARBA" id="ARBA00022701"/>
    </source>
</evidence>
<dbReference type="OMA" id="ATNKPWK"/>
<name>B8CGC6_THAPS</name>
<dbReference type="GO" id="GO:0005874">
    <property type="term" value="C:microtubule"/>
    <property type="evidence" value="ECO:0007669"/>
    <property type="project" value="UniProtKB-KW"/>
</dbReference>
<dbReference type="GO" id="GO:0051013">
    <property type="term" value="P:microtubule severing"/>
    <property type="evidence" value="ECO:0000318"/>
    <property type="project" value="GO_Central"/>
</dbReference>
<dbReference type="GO" id="GO:0005524">
    <property type="term" value="F:ATP binding"/>
    <property type="evidence" value="ECO:0007669"/>
    <property type="project" value="UniProtKB-KW"/>
</dbReference>